<evidence type="ECO:0008006" key="3">
    <source>
        <dbReference type="Google" id="ProtNLM"/>
    </source>
</evidence>
<organism evidence="1 2">
    <name type="scientific">Microbacterium imperiale</name>
    <dbReference type="NCBI Taxonomy" id="33884"/>
    <lineage>
        <taxon>Bacteria</taxon>
        <taxon>Bacillati</taxon>
        <taxon>Actinomycetota</taxon>
        <taxon>Actinomycetes</taxon>
        <taxon>Micrococcales</taxon>
        <taxon>Microbacteriaceae</taxon>
        <taxon>Microbacterium</taxon>
    </lineage>
</organism>
<dbReference type="RefSeq" id="WP_210006125.1">
    <property type="nucleotide sequence ID" value="NZ_BSEO01000006.1"/>
</dbReference>
<dbReference type="InterPro" id="IPR011004">
    <property type="entry name" value="Trimer_LpxA-like_sf"/>
</dbReference>
<proteinExistence type="predicted"/>
<gene>
    <name evidence="1" type="ORF">GCM10017586_15890</name>
</gene>
<dbReference type="EMBL" id="BSEO01000006">
    <property type="protein sequence ID" value="GLJ79906.1"/>
    <property type="molecule type" value="Genomic_DNA"/>
</dbReference>
<sequence length="234" mass="25434">MPETFRDLVRLALWLLPASRWKNALLRRVGHRIHPTAQARASLVWRVAAFEMGPGSSFGSANVVKNMREIRLGRDALLGRWNLISSHPLFVRHLPGGGALTLGDHAKVTSRHQLDCSGSVTLGAFASIAGHQSRVMSHSVDLERDAQAAFPVVIGERSFVGTRVLILGGAVLPPRSVLGAGSVLTRARGVPEAGLWAGVPAKRRGEVSGAWFDRRETSTHDLWIPQTGEIVRTR</sequence>
<comment type="caution">
    <text evidence="1">The sequence shown here is derived from an EMBL/GenBank/DDBJ whole genome shotgun (WGS) entry which is preliminary data.</text>
</comment>
<evidence type="ECO:0000313" key="2">
    <source>
        <dbReference type="Proteomes" id="UP001142317"/>
    </source>
</evidence>
<name>A0A9W6M3F2_9MICO</name>
<dbReference type="Gene3D" id="2.160.10.10">
    <property type="entry name" value="Hexapeptide repeat proteins"/>
    <property type="match status" value="1"/>
</dbReference>
<keyword evidence="2" id="KW-1185">Reference proteome</keyword>
<reference evidence="1" key="2">
    <citation type="submission" date="2023-01" db="EMBL/GenBank/DDBJ databases">
        <authorList>
            <person name="Sun Q."/>
            <person name="Evtushenko L."/>
        </authorList>
    </citation>
    <scope>NUCLEOTIDE SEQUENCE</scope>
    <source>
        <strain evidence="1">VKM Ac-1447</strain>
    </source>
</reference>
<dbReference type="Proteomes" id="UP001142317">
    <property type="component" value="Unassembled WGS sequence"/>
</dbReference>
<reference evidence="1" key="1">
    <citation type="journal article" date="2014" name="Int. J. Syst. Evol. Microbiol.">
        <title>Complete genome sequence of Corynebacterium casei LMG S-19264T (=DSM 44701T), isolated from a smear-ripened cheese.</title>
        <authorList>
            <consortium name="US DOE Joint Genome Institute (JGI-PGF)"/>
            <person name="Walter F."/>
            <person name="Albersmeier A."/>
            <person name="Kalinowski J."/>
            <person name="Ruckert C."/>
        </authorList>
    </citation>
    <scope>NUCLEOTIDE SEQUENCE</scope>
    <source>
        <strain evidence="1">VKM Ac-1447</strain>
    </source>
</reference>
<protein>
    <recommendedName>
        <fullName evidence="3">Acyltransferase</fullName>
    </recommendedName>
</protein>
<dbReference type="SUPFAM" id="SSF51161">
    <property type="entry name" value="Trimeric LpxA-like enzymes"/>
    <property type="match status" value="1"/>
</dbReference>
<accession>A0A9W6M3F2</accession>
<dbReference type="AlphaFoldDB" id="A0A9W6M3F2"/>
<evidence type="ECO:0000313" key="1">
    <source>
        <dbReference type="EMBL" id="GLJ79906.1"/>
    </source>
</evidence>